<dbReference type="PROSITE" id="PS00211">
    <property type="entry name" value="ABC_TRANSPORTER_1"/>
    <property type="match status" value="1"/>
</dbReference>
<dbReference type="Proteomes" id="UP000027855">
    <property type="component" value="Unassembled WGS sequence"/>
</dbReference>
<keyword evidence="8 9" id="KW-0472">Membrane</keyword>
<evidence type="ECO:0000256" key="9">
    <source>
        <dbReference type="SAM" id="Phobius"/>
    </source>
</evidence>
<evidence type="ECO:0000256" key="8">
    <source>
        <dbReference type="ARBA" id="ARBA00023136"/>
    </source>
</evidence>
<dbReference type="Gene3D" id="1.20.1560.10">
    <property type="entry name" value="ABC transporter type 1, transmembrane domain"/>
    <property type="match status" value="1"/>
</dbReference>
<dbReference type="InterPro" id="IPR011527">
    <property type="entry name" value="ABC1_TM_dom"/>
</dbReference>
<evidence type="ECO:0000256" key="1">
    <source>
        <dbReference type="ARBA" id="ARBA00004651"/>
    </source>
</evidence>
<dbReference type="FunFam" id="3.40.50.300:FF:000221">
    <property type="entry name" value="Multidrug ABC transporter ATP-binding protein"/>
    <property type="match status" value="1"/>
</dbReference>
<feature type="domain" description="ABC transporter" evidence="10">
    <location>
        <begin position="493"/>
        <end position="736"/>
    </location>
</feature>
<evidence type="ECO:0000256" key="3">
    <source>
        <dbReference type="ARBA" id="ARBA00022475"/>
    </source>
</evidence>
<dbReference type="PANTHER" id="PTHR43394:SF1">
    <property type="entry name" value="ATP-BINDING CASSETTE SUB-FAMILY B MEMBER 10, MITOCHONDRIAL"/>
    <property type="match status" value="1"/>
</dbReference>
<dbReference type="PANTHER" id="PTHR43394">
    <property type="entry name" value="ATP-DEPENDENT PERMEASE MDL1, MITOCHONDRIAL"/>
    <property type="match status" value="1"/>
</dbReference>
<dbReference type="InterPro" id="IPR003593">
    <property type="entry name" value="AAA+_ATPase"/>
</dbReference>
<dbReference type="Pfam" id="PF13471">
    <property type="entry name" value="Transglut_core3"/>
    <property type="match status" value="1"/>
</dbReference>
<evidence type="ECO:0000256" key="7">
    <source>
        <dbReference type="ARBA" id="ARBA00022989"/>
    </source>
</evidence>
<dbReference type="CDD" id="cd18551">
    <property type="entry name" value="ABC_6TM_LmrA_like"/>
    <property type="match status" value="1"/>
</dbReference>
<dbReference type="InterPro" id="IPR032708">
    <property type="entry name" value="McjB_C"/>
</dbReference>
<keyword evidence="2" id="KW-0813">Transport</keyword>
<dbReference type="PROSITE" id="PS50893">
    <property type="entry name" value="ABC_TRANSPORTER_2"/>
    <property type="match status" value="1"/>
</dbReference>
<keyword evidence="4 9" id="KW-0812">Transmembrane</keyword>
<dbReference type="GO" id="GO:0005886">
    <property type="term" value="C:plasma membrane"/>
    <property type="evidence" value="ECO:0007669"/>
    <property type="project" value="UniProtKB-SubCell"/>
</dbReference>
<feature type="transmembrane region" description="Helical" evidence="9">
    <location>
        <begin position="215"/>
        <end position="236"/>
    </location>
</feature>
<evidence type="ECO:0000256" key="6">
    <source>
        <dbReference type="ARBA" id="ARBA00022840"/>
    </source>
</evidence>
<dbReference type="InterPro" id="IPR027417">
    <property type="entry name" value="P-loop_NTPase"/>
</dbReference>
<dbReference type="InterPro" id="IPR003439">
    <property type="entry name" value="ABC_transporter-like_ATP-bd"/>
</dbReference>
<dbReference type="SUPFAM" id="SSF90123">
    <property type="entry name" value="ABC transporter transmembrane region"/>
    <property type="match status" value="1"/>
</dbReference>
<evidence type="ECO:0000259" key="10">
    <source>
        <dbReference type="PROSITE" id="PS50893"/>
    </source>
</evidence>
<accession>A0A074J198</accession>
<evidence type="ECO:0000313" key="13">
    <source>
        <dbReference type="Proteomes" id="UP000027855"/>
    </source>
</evidence>
<evidence type="ECO:0000259" key="11">
    <source>
        <dbReference type="PROSITE" id="PS50929"/>
    </source>
</evidence>
<feature type="domain" description="ABC transmembrane type-1" evidence="11">
    <location>
        <begin position="178"/>
        <end position="457"/>
    </location>
</feature>
<reference evidence="12 13" key="1">
    <citation type="submission" date="2014-04" db="EMBL/GenBank/DDBJ databases">
        <title>Variable characteristics of bacteriocin-producing Streptococcus salivarius strains isolated from Malaysian subjects.</title>
        <authorList>
            <person name="Philip K."/>
            <person name="Barbour A."/>
        </authorList>
    </citation>
    <scope>NUCLEOTIDE SEQUENCE [LARGE SCALE GENOMIC DNA]</scope>
    <source>
        <strain evidence="12 13">NU10</strain>
    </source>
</reference>
<dbReference type="InterPro" id="IPR053521">
    <property type="entry name" value="McjB-like"/>
</dbReference>
<dbReference type="InterPro" id="IPR017871">
    <property type="entry name" value="ABC_transporter-like_CS"/>
</dbReference>
<organism evidence="12 13">
    <name type="scientific">Streptococcus salivarius</name>
    <dbReference type="NCBI Taxonomy" id="1304"/>
    <lineage>
        <taxon>Bacteria</taxon>
        <taxon>Bacillati</taxon>
        <taxon>Bacillota</taxon>
        <taxon>Bacilli</taxon>
        <taxon>Lactobacillales</taxon>
        <taxon>Streptococcaceae</taxon>
        <taxon>Streptococcus</taxon>
    </lineage>
</organism>
<dbReference type="GO" id="GO:0005524">
    <property type="term" value="F:ATP binding"/>
    <property type="evidence" value="ECO:0007669"/>
    <property type="project" value="UniProtKB-KW"/>
</dbReference>
<dbReference type="EMBL" id="JJMT01000011">
    <property type="protein sequence ID" value="KEO45438.1"/>
    <property type="molecule type" value="Genomic_DNA"/>
</dbReference>
<gene>
    <name evidence="12" type="ORF">DL07_01845</name>
</gene>
<dbReference type="RefSeq" id="WP_037601750.1">
    <property type="nucleotide sequence ID" value="NZ_JJMS01000003.1"/>
</dbReference>
<feature type="transmembrane region" description="Helical" evidence="9">
    <location>
        <begin position="284"/>
        <end position="308"/>
    </location>
</feature>
<dbReference type="Pfam" id="PF00005">
    <property type="entry name" value="ABC_tran"/>
    <property type="match status" value="1"/>
</dbReference>
<dbReference type="Pfam" id="PF00664">
    <property type="entry name" value="ABC_membrane"/>
    <property type="match status" value="1"/>
</dbReference>
<dbReference type="NCBIfam" id="NF033537">
    <property type="entry name" value="lasso_biosyn_B2"/>
    <property type="match status" value="1"/>
</dbReference>
<proteinExistence type="predicted"/>
<dbReference type="Gene3D" id="3.40.50.300">
    <property type="entry name" value="P-loop containing nucleotide triphosphate hydrolases"/>
    <property type="match status" value="1"/>
</dbReference>
<feature type="transmembrane region" description="Helical" evidence="9">
    <location>
        <begin position="176"/>
        <end position="195"/>
    </location>
</feature>
<evidence type="ECO:0000256" key="2">
    <source>
        <dbReference type="ARBA" id="ARBA00022448"/>
    </source>
</evidence>
<keyword evidence="6 12" id="KW-0067">ATP-binding</keyword>
<dbReference type="GO" id="GO:0016887">
    <property type="term" value="F:ATP hydrolysis activity"/>
    <property type="evidence" value="ECO:0007669"/>
    <property type="project" value="InterPro"/>
</dbReference>
<dbReference type="SUPFAM" id="SSF52540">
    <property type="entry name" value="P-loop containing nucleoside triphosphate hydrolases"/>
    <property type="match status" value="1"/>
</dbReference>
<name>A0A074J198_STRSL</name>
<evidence type="ECO:0000256" key="5">
    <source>
        <dbReference type="ARBA" id="ARBA00022741"/>
    </source>
</evidence>
<dbReference type="GO" id="GO:0015421">
    <property type="term" value="F:ABC-type oligopeptide transporter activity"/>
    <property type="evidence" value="ECO:0007669"/>
    <property type="project" value="TreeGrafter"/>
</dbReference>
<evidence type="ECO:0000256" key="4">
    <source>
        <dbReference type="ARBA" id="ARBA00022692"/>
    </source>
</evidence>
<feature type="transmembrane region" description="Helical" evidence="9">
    <location>
        <begin position="428"/>
        <end position="449"/>
    </location>
</feature>
<feature type="transmembrane region" description="Helical" evidence="9">
    <location>
        <begin position="314"/>
        <end position="336"/>
    </location>
</feature>
<comment type="subcellular location">
    <subcellularLocation>
        <location evidence="1">Cell membrane</location>
        <topology evidence="1">Multi-pass membrane protein</topology>
    </subcellularLocation>
</comment>
<dbReference type="InterPro" id="IPR036640">
    <property type="entry name" value="ABC1_TM_sf"/>
</dbReference>
<keyword evidence="5" id="KW-0547">Nucleotide-binding</keyword>
<keyword evidence="7 9" id="KW-1133">Transmembrane helix</keyword>
<dbReference type="PROSITE" id="PS50929">
    <property type="entry name" value="ABC_TM1F"/>
    <property type="match status" value="1"/>
</dbReference>
<protein>
    <submittedName>
        <fullName evidence="12">ABC transporter ATP-binding protein</fullName>
    </submittedName>
</protein>
<dbReference type="AlphaFoldDB" id="A0A074J198"/>
<evidence type="ECO:0000313" key="12">
    <source>
        <dbReference type="EMBL" id="KEO45438.1"/>
    </source>
</evidence>
<dbReference type="InterPro" id="IPR039421">
    <property type="entry name" value="Type_1_exporter"/>
</dbReference>
<comment type="caution">
    <text evidence="12">The sequence shown here is derived from an EMBL/GenBank/DDBJ whole genome shotgun (WGS) entry which is preliminary data.</text>
</comment>
<dbReference type="SMART" id="SM00382">
    <property type="entry name" value="AAA"/>
    <property type="match status" value="1"/>
</dbReference>
<keyword evidence="3" id="KW-1003">Cell membrane</keyword>
<sequence>MDMQLNQESYSYVQIKYRLLAQIALLISYPLTKSSPKRIESLINKLSESKLSATENEAVLARDAICTVSRKCRNQDGCVKRSLGVIMFLLLLNKRASWCTGFAMDPFRSHAWVEVNGNPIKELEEVSSYERVVKTLDDKNEERKHMISEDIEKVDDTITSVKFRDLLALIENKRKYFLIVLCLGILTSILTLLQPELLSKVISQKGVNLLNNPTIYTLIAITVGSTIISSLQYYFLQLMGESAVFQSRKNLIIQFLKLPIYKYNDLSAGDLISRFSSDTSKLRAGIVQSTVALTSGLFLSLGAIFTLFLKDTYLAIITIISIALSFLFILFMSSLIQTASYKAHQGLGKMTAYLNRLIVGIRTIRSTNETNSELSKMLSEAQEVKNLGIGVARVQSIMTPISNFSLQLCGIIILGVGGYRVSTGQMSIANLTSFMLLMYIAISPVGQIFSSVTTISEALGALGRITEIIDLPKEEDNDIILNLESTSDRSKAIEFANVTFSYDSYQFQDIQSDDNYILKDITFEINSGDYVSIVGPSGAGKSTLLYLIERFYDITSGSIKIFGQDFRTMNRETLRSNIAYVEQNSPLVAGTILENLKMGNSTVTYDECCDALEKVGLEHLIQRGASGIESPIGEGSFNLSGGERQRLAMARAILSDAKILLLDELTSNLDSLSEKKMKEAIKGMRGERTIIMVAHRLSTILDSDEIFVLEHGRLVGSGTHVELLESVPLYKELAKEQFLA</sequence>